<evidence type="ECO:0000313" key="3">
    <source>
        <dbReference type="Proteomes" id="UP000596742"/>
    </source>
</evidence>
<organism evidence="2 3">
    <name type="scientific">Mytilus galloprovincialis</name>
    <name type="common">Mediterranean mussel</name>
    <dbReference type="NCBI Taxonomy" id="29158"/>
    <lineage>
        <taxon>Eukaryota</taxon>
        <taxon>Metazoa</taxon>
        <taxon>Spiralia</taxon>
        <taxon>Lophotrochozoa</taxon>
        <taxon>Mollusca</taxon>
        <taxon>Bivalvia</taxon>
        <taxon>Autobranchia</taxon>
        <taxon>Pteriomorphia</taxon>
        <taxon>Mytilida</taxon>
        <taxon>Mytiloidea</taxon>
        <taxon>Mytilidae</taxon>
        <taxon>Mytilinae</taxon>
        <taxon>Mytilus</taxon>
    </lineage>
</organism>
<dbReference type="EMBL" id="UYJE01007419">
    <property type="protein sequence ID" value="VDI54576.1"/>
    <property type="molecule type" value="Genomic_DNA"/>
</dbReference>
<sequence>MEAALCQKRLAVVERRFRKACEQIVHLNHRLSNLERRYNRAKKEGHKSFRYTLRLRIAVVDGVREVYYEFAHQKAKEAEELRGVLKKLTC</sequence>
<proteinExistence type="predicted"/>
<accession>A0A8B6FTS4</accession>
<dbReference type="OrthoDB" id="6427379at2759"/>
<evidence type="ECO:0000256" key="1">
    <source>
        <dbReference type="SAM" id="Coils"/>
    </source>
</evidence>
<name>A0A8B6FTS4_MYTGA</name>
<keyword evidence="1" id="KW-0175">Coiled coil</keyword>
<feature type="coiled-coil region" evidence="1">
    <location>
        <begin position="17"/>
        <end position="44"/>
    </location>
</feature>
<reference evidence="2" key="1">
    <citation type="submission" date="2018-11" db="EMBL/GenBank/DDBJ databases">
        <authorList>
            <person name="Alioto T."/>
            <person name="Alioto T."/>
        </authorList>
    </citation>
    <scope>NUCLEOTIDE SEQUENCE</scope>
</reference>
<comment type="caution">
    <text evidence="2">The sequence shown here is derived from an EMBL/GenBank/DDBJ whole genome shotgun (WGS) entry which is preliminary data.</text>
</comment>
<gene>
    <name evidence="2" type="ORF">MGAL_10B081166</name>
</gene>
<protein>
    <submittedName>
        <fullName evidence="2">Uncharacterized protein</fullName>
    </submittedName>
</protein>
<keyword evidence="3" id="KW-1185">Reference proteome</keyword>
<evidence type="ECO:0000313" key="2">
    <source>
        <dbReference type="EMBL" id="VDI54576.1"/>
    </source>
</evidence>
<dbReference type="Proteomes" id="UP000596742">
    <property type="component" value="Unassembled WGS sequence"/>
</dbReference>
<dbReference type="AlphaFoldDB" id="A0A8B6FTS4"/>